<reference evidence="2" key="1">
    <citation type="journal article" date="2013" name="Genetics">
        <title>The draft genome and transcriptome of Panagrellus redivivus are shaped by the harsh demands of a free-living lifestyle.</title>
        <authorList>
            <person name="Srinivasan J."/>
            <person name="Dillman A.R."/>
            <person name="Macchietto M.G."/>
            <person name="Heikkinen L."/>
            <person name="Lakso M."/>
            <person name="Fracchia K.M."/>
            <person name="Antoshechkin I."/>
            <person name="Mortazavi A."/>
            <person name="Wong G."/>
            <person name="Sternberg P.W."/>
        </authorList>
    </citation>
    <scope>NUCLEOTIDE SEQUENCE [LARGE SCALE GENOMIC DNA]</scope>
    <source>
        <strain evidence="2">MT8872</strain>
    </source>
</reference>
<evidence type="ECO:0000256" key="1">
    <source>
        <dbReference type="SAM" id="MobiDB-lite"/>
    </source>
</evidence>
<feature type="region of interest" description="Disordered" evidence="1">
    <location>
        <begin position="24"/>
        <end position="43"/>
    </location>
</feature>
<reference evidence="3" key="2">
    <citation type="submission" date="2020-10" db="UniProtKB">
        <authorList>
            <consortium name="WormBaseParasite"/>
        </authorList>
    </citation>
    <scope>IDENTIFICATION</scope>
</reference>
<name>A0A7E4VRW4_PANRE</name>
<keyword evidence="2" id="KW-1185">Reference proteome</keyword>
<evidence type="ECO:0000313" key="3">
    <source>
        <dbReference type="WBParaSite" id="Pan_g2633.t1"/>
    </source>
</evidence>
<dbReference type="WBParaSite" id="Pan_g2633.t1">
    <property type="protein sequence ID" value="Pan_g2633.t1"/>
    <property type="gene ID" value="Pan_g2633"/>
</dbReference>
<sequence length="74" mass="7967">MEGRKATNCMMAILCMTIGSQNGTEQTLSPDMTSLPSPPPPTTTITAAVPVPYPIIQHWHFGVAVGRRLLSEES</sequence>
<organism evidence="2 3">
    <name type="scientific">Panagrellus redivivus</name>
    <name type="common">Microworm</name>
    <dbReference type="NCBI Taxonomy" id="6233"/>
    <lineage>
        <taxon>Eukaryota</taxon>
        <taxon>Metazoa</taxon>
        <taxon>Ecdysozoa</taxon>
        <taxon>Nematoda</taxon>
        <taxon>Chromadorea</taxon>
        <taxon>Rhabditida</taxon>
        <taxon>Tylenchina</taxon>
        <taxon>Panagrolaimomorpha</taxon>
        <taxon>Panagrolaimoidea</taxon>
        <taxon>Panagrolaimidae</taxon>
        <taxon>Panagrellus</taxon>
    </lineage>
</organism>
<dbReference type="AlphaFoldDB" id="A0A7E4VRW4"/>
<accession>A0A7E4VRW4</accession>
<protein>
    <submittedName>
        <fullName evidence="3">Secreted protein</fullName>
    </submittedName>
</protein>
<evidence type="ECO:0000313" key="2">
    <source>
        <dbReference type="Proteomes" id="UP000492821"/>
    </source>
</evidence>
<proteinExistence type="predicted"/>
<dbReference type="Proteomes" id="UP000492821">
    <property type="component" value="Unassembled WGS sequence"/>
</dbReference>